<evidence type="ECO:0000259" key="10">
    <source>
        <dbReference type="SMART" id="SM01274"/>
    </source>
</evidence>
<evidence type="ECO:0000256" key="6">
    <source>
        <dbReference type="PIRSR" id="PIRSR000106-2"/>
    </source>
</evidence>
<dbReference type="SUPFAM" id="SSF53223">
    <property type="entry name" value="Aminoacid dehydrogenase-like, N-terminal domain"/>
    <property type="match status" value="1"/>
</dbReference>
<dbReference type="Pfam" id="PF03949">
    <property type="entry name" value="Malic_M"/>
    <property type="match status" value="1"/>
</dbReference>
<protein>
    <submittedName>
        <fullName evidence="11">NADP-dependent malic enzyme (Conversion of malate into pyruvate)</fullName>
        <ecNumber evidence="11">1.1.1.40</ecNumber>
    </submittedName>
</protein>
<dbReference type="EMBL" id="LT669839">
    <property type="protein sequence ID" value="SHD75960.1"/>
    <property type="molecule type" value="Genomic_DNA"/>
</dbReference>
<dbReference type="OrthoDB" id="9805787at2"/>
<evidence type="ECO:0000256" key="4">
    <source>
        <dbReference type="ARBA" id="ARBA00023002"/>
    </source>
</evidence>
<dbReference type="Gene3D" id="3.40.50.720">
    <property type="entry name" value="NAD(P)-binding Rossmann-like Domain"/>
    <property type="match status" value="1"/>
</dbReference>
<dbReference type="Pfam" id="PF00390">
    <property type="entry name" value="malic"/>
    <property type="match status" value="1"/>
</dbReference>
<dbReference type="GO" id="GO:0004473">
    <property type="term" value="F:malate dehydrogenase (decarboxylating) (NADP+) activity"/>
    <property type="evidence" value="ECO:0007669"/>
    <property type="project" value="UniProtKB-EC"/>
</dbReference>
<dbReference type="InterPro" id="IPR046346">
    <property type="entry name" value="Aminoacid_DH-like_N_sf"/>
</dbReference>
<comment type="cofactor">
    <cofactor evidence="7">
        <name>Mg(2+)</name>
        <dbReference type="ChEBI" id="CHEBI:18420"/>
    </cofactor>
    <cofactor evidence="7">
        <name>Mn(2+)</name>
        <dbReference type="ChEBI" id="CHEBI:29035"/>
    </cofactor>
    <text evidence="7">Divalent metal cations. Prefers magnesium or manganese.</text>
</comment>
<dbReference type="Proteomes" id="UP000245423">
    <property type="component" value="Chromosome 1"/>
</dbReference>
<dbReference type="InterPro" id="IPR045213">
    <property type="entry name" value="Malic_NAD-bd_bact_type"/>
</dbReference>
<dbReference type="SMART" id="SM01274">
    <property type="entry name" value="malic"/>
    <property type="match status" value="1"/>
</dbReference>
<accession>A0A1M4PKF7</accession>
<feature type="binding site" evidence="6">
    <location>
        <position position="315"/>
    </location>
    <ligand>
        <name>(S)-malate</name>
        <dbReference type="ChEBI" id="CHEBI:15589"/>
    </ligand>
</feature>
<dbReference type="GO" id="GO:0051287">
    <property type="term" value="F:NAD binding"/>
    <property type="evidence" value="ECO:0007669"/>
    <property type="project" value="InterPro"/>
</dbReference>
<feature type="active site" description="Proton donor" evidence="5">
    <location>
        <position position="36"/>
    </location>
</feature>
<feature type="binding site" evidence="7">
    <location>
        <position position="159"/>
    </location>
    <ligand>
        <name>a divalent metal cation</name>
        <dbReference type="ChEBI" id="CHEBI:60240"/>
    </ligand>
</feature>
<reference evidence="11" key="1">
    <citation type="submission" date="2016-11" db="EMBL/GenBank/DDBJ databases">
        <authorList>
            <person name="Manzoor S."/>
        </authorList>
    </citation>
    <scope>NUCLEOTIDE SEQUENCE [LARGE SCALE GENOMIC DNA]</scope>
    <source>
        <strain evidence="11">Clostridium ultunense strain Esp</strain>
    </source>
</reference>
<dbReference type="Gene3D" id="3.40.50.10380">
    <property type="entry name" value="Malic enzyme, N-terminal domain"/>
    <property type="match status" value="1"/>
</dbReference>
<evidence type="ECO:0000313" key="12">
    <source>
        <dbReference type="Proteomes" id="UP000245423"/>
    </source>
</evidence>
<dbReference type="SUPFAM" id="SSF51735">
    <property type="entry name" value="NAD(P)-binding Rossmann-fold domains"/>
    <property type="match status" value="1"/>
</dbReference>
<evidence type="ECO:0000256" key="1">
    <source>
        <dbReference type="ARBA" id="ARBA00001936"/>
    </source>
</evidence>
<evidence type="ECO:0000259" key="9">
    <source>
        <dbReference type="SMART" id="SM00919"/>
    </source>
</evidence>
<evidence type="ECO:0000256" key="5">
    <source>
        <dbReference type="PIRSR" id="PIRSR000106-1"/>
    </source>
</evidence>
<feature type="domain" description="Malic enzyme NAD-binding" evidence="9">
    <location>
        <begin position="160"/>
        <end position="383"/>
    </location>
</feature>
<feature type="binding site" evidence="6">
    <location>
        <position position="285"/>
    </location>
    <ligand>
        <name>(S)-malate</name>
        <dbReference type="ChEBI" id="CHEBI:15589"/>
    </ligand>
</feature>
<organism evidence="11 12">
    <name type="scientific">[Clostridium] ultunense Esp</name>
    <dbReference type="NCBI Taxonomy" id="1288971"/>
    <lineage>
        <taxon>Bacteria</taxon>
        <taxon>Bacillati</taxon>
        <taxon>Bacillota</taxon>
        <taxon>Tissierellia</taxon>
        <taxon>Tissierellales</taxon>
        <taxon>Tepidimicrobiaceae</taxon>
        <taxon>Schnuerera</taxon>
    </lineage>
</organism>
<evidence type="ECO:0000256" key="7">
    <source>
        <dbReference type="PIRSR" id="PIRSR000106-3"/>
    </source>
</evidence>
<keyword evidence="4 11" id="KW-0560">Oxidoreductase</keyword>
<dbReference type="GO" id="GO:0046872">
    <property type="term" value="F:metal ion binding"/>
    <property type="evidence" value="ECO:0007669"/>
    <property type="project" value="UniProtKB-KW"/>
</dbReference>
<dbReference type="InterPro" id="IPR012302">
    <property type="entry name" value="Malic_NAD-bd"/>
</dbReference>
<sequence length="390" mass="42397">MSLRHMSLELHEIKKGKIEVAPKVMVRNKKQLGLIYTPWVAEPCKEIQKDINKVYKYTSKGNMIAIVTDGTAVLGLGNIGPEAALPVMEGKAVLFKEFGGIDAFPICLDTSDTEEIIRTVQLICTGFGGVNLEDISAPRCFEIEQRLKKELLIPVFHDDQHGTAIVVLAGLLNSLKIVNKKIKNVCVVINGAGAAGVAIGKMLKRLNPKDILICDRKGIINSNTTYDICYKNEIARWSNKENKKGSLVDALEKADVFIGVSSGNILAEDIIRKMNVDPIIFALANPTPEILPQKALKAGAKIVATGRSDYPNQINNVLAFPGVFKGALSVRATEINEQMQLAAAIAISEIVTKDELTSEYIIPDISYSRVVDRVSEAVSKAALKSGVANM</sequence>
<dbReference type="InterPro" id="IPR036291">
    <property type="entry name" value="NAD(P)-bd_dom_sf"/>
</dbReference>
<dbReference type="PANTHER" id="PTHR43237">
    <property type="entry name" value="NADP-DEPENDENT MALIC ENZYME"/>
    <property type="match status" value="1"/>
</dbReference>
<evidence type="ECO:0000313" key="11">
    <source>
        <dbReference type="EMBL" id="SHD75960.1"/>
    </source>
</evidence>
<keyword evidence="12" id="KW-1185">Reference proteome</keyword>
<evidence type="ECO:0000256" key="3">
    <source>
        <dbReference type="ARBA" id="ARBA00022723"/>
    </source>
</evidence>
<dbReference type="PIRSF" id="PIRSF000106">
    <property type="entry name" value="ME"/>
    <property type="match status" value="1"/>
</dbReference>
<gene>
    <name evidence="11" type="primary">maeB</name>
    <name evidence="11" type="ORF">CUESP1_0575</name>
</gene>
<comment type="similarity">
    <text evidence="2 8">Belongs to the malic enzymes family.</text>
</comment>
<feature type="binding site" evidence="7">
    <location>
        <position position="133"/>
    </location>
    <ligand>
        <name>a divalent metal cation</name>
        <dbReference type="ChEBI" id="CHEBI:60240"/>
    </ligand>
</feature>
<comment type="cofactor">
    <cofactor evidence="1">
        <name>Mn(2+)</name>
        <dbReference type="ChEBI" id="CHEBI:29035"/>
    </cofactor>
</comment>
<name>A0A1M4PKF7_9FIRM</name>
<dbReference type="CDD" id="cd05311">
    <property type="entry name" value="NAD_bind_2_malic_enz"/>
    <property type="match status" value="1"/>
</dbReference>
<dbReference type="InterPro" id="IPR001891">
    <property type="entry name" value="Malic_OxRdtase"/>
</dbReference>
<dbReference type="InterPro" id="IPR037062">
    <property type="entry name" value="Malic_N_dom_sf"/>
</dbReference>
<keyword evidence="11" id="KW-0670">Pyruvate</keyword>
<dbReference type="AlphaFoldDB" id="A0A1M4PKF7"/>
<dbReference type="PROSITE" id="PS00331">
    <property type="entry name" value="MALIC_ENZYMES"/>
    <property type="match status" value="1"/>
</dbReference>
<dbReference type="PRINTS" id="PR00072">
    <property type="entry name" value="MALOXRDTASE"/>
</dbReference>
<dbReference type="SMART" id="SM00919">
    <property type="entry name" value="Malic_M"/>
    <property type="match status" value="1"/>
</dbReference>
<dbReference type="FunFam" id="3.40.50.10380:FF:000003">
    <property type="entry name" value="NADP-dependent malic enzyme"/>
    <property type="match status" value="1"/>
</dbReference>
<feature type="active site" description="Proton acceptor" evidence="5">
    <location>
        <position position="91"/>
    </location>
</feature>
<feature type="binding site" evidence="7">
    <location>
        <position position="134"/>
    </location>
    <ligand>
        <name>a divalent metal cation</name>
        <dbReference type="ChEBI" id="CHEBI:60240"/>
    </ligand>
</feature>
<dbReference type="RefSeq" id="WP_109840448.1">
    <property type="nucleotide sequence ID" value="NZ_LT669839.1"/>
</dbReference>
<dbReference type="InterPro" id="IPR051674">
    <property type="entry name" value="Malate_Decarboxylase"/>
</dbReference>
<dbReference type="EC" id="1.1.1.40" evidence="11"/>
<keyword evidence="3 7" id="KW-0479">Metal-binding</keyword>
<feature type="domain" description="Malic enzyme N-terminal" evidence="10">
    <location>
        <begin position="15"/>
        <end position="148"/>
    </location>
</feature>
<dbReference type="InterPro" id="IPR015884">
    <property type="entry name" value="Malic_enzyme_CS"/>
</dbReference>
<proteinExistence type="inferred from homology"/>
<evidence type="ECO:0000256" key="2">
    <source>
        <dbReference type="ARBA" id="ARBA00008785"/>
    </source>
</evidence>
<dbReference type="PANTHER" id="PTHR43237:SF4">
    <property type="entry name" value="NADP-DEPENDENT MALIC ENZYME"/>
    <property type="match status" value="1"/>
</dbReference>
<evidence type="ECO:0000256" key="8">
    <source>
        <dbReference type="RuleBase" id="RU003427"/>
    </source>
</evidence>
<dbReference type="InterPro" id="IPR012301">
    <property type="entry name" value="Malic_N_dom"/>
</dbReference>
<dbReference type="FunFam" id="3.40.50.720:FF:000095">
    <property type="entry name" value="NADP-dependent malic enzyme"/>
    <property type="match status" value="1"/>
</dbReference>